<dbReference type="Proteomes" id="UP000184048">
    <property type="component" value="Unassembled WGS sequence"/>
</dbReference>
<sequence>MKHIVYCMATALLAFSCADTKKVTGNKHATVAFPAFDEEAHRGGRGLMPENTIPAMLNAIDLGVTTLEMDTHITKDNKVILSHDPYFNENFTTTPEGNTLTKAEAVQRLLYTMTYDSIQKYDVGLKPYAAFPRQKKIAVHKPLLADLLDATEKHAGETGKAMFYNIEIKSKPENDGKKHPPVEAFVDLVMQVILQKGTEARTVIQSFDPRALQVMHRKYPSVATSLLIEDYDKRSVEEQLQQLGFTPFVYSPHFSLVTPQLVQQCRSRQMKLVPWTINTLEQIQQLKNTGVDGIITDYPDLFQQLK</sequence>
<dbReference type="PROSITE" id="PS51257">
    <property type="entry name" value="PROKAR_LIPOPROTEIN"/>
    <property type="match status" value="1"/>
</dbReference>
<dbReference type="OrthoDB" id="384721at2"/>
<dbReference type="RefSeq" id="WP_072834430.1">
    <property type="nucleotide sequence ID" value="NZ_FQUU01000004.1"/>
</dbReference>
<dbReference type="EMBL" id="FQUU01000004">
    <property type="protein sequence ID" value="SHE84301.1"/>
    <property type="molecule type" value="Genomic_DNA"/>
</dbReference>
<dbReference type="InterPro" id="IPR017946">
    <property type="entry name" value="PLC-like_Pdiesterase_TIM-brl"/>
</dbReference>
<dbReference type="PANTHER" id="PTHR46211:SF14">
    <property type="entry name" value="GLYCEROPHOSPHODIESTER PHOSPHODIESTERASE"/>
    <property type="match status" value="1"/>
</dbReference>
<feature type="domain" description="GP-PDE" evidence="1">
    <location>
        <begin position="36"/>
        <end position="306"/>
    </location>
</feature>
<dbReference type="SUPFAM" id="SSF51695">
    <property type="entry name" value="PLC-like phosphodiesterases"/>
    <property type="match status" value="1"/>
</dbReference>
<dbReference type="GO" id="GO:0008081">
    <property type="term" value="F:phosphoric diester hydrolase activity"/>
    <property type="evidence" value="ECO:0007669"/>
    <property type="project" value="InterPro"/>
</dbReference>
<dbReference type="STRING" id="1121884.SAMN02745131_01210"/>
<organism evidence="2 3">
    <name type="scientific">Flavisolibacter ginsengisoli DSM 18119</name>
    <dbReference type="NCBI Taxonomy" id="1121884"/>
    <lineage>
        <taxon>Bacteria</taxon>
        <taxon>Pseudomonadati</taxon>
        <taxon>Bacteroidota</taxon>
        <taxon>Chitinophagia</taxon>
        <taxon>Chitinophagales</taxon>
        <taxon>Chitinophagaceae</taxon>
        <taxon>Flavisolibacter</taxon>
    </lineage>
</organism>
<protein>
    <submittedName>
        <fullName evidence="2">Glycerophosphoryl diester phosphodiesterase</fullName>
    </submittedName>
</protein>
<accession>A0A1M4WSN0</accession>
<dbReference type="PANTHER" id="PTHR46211">
    <property type="entry name" value="GLYCEROPHOSPHORYL DIESTER PHOSPHODIESTERASE"/>
    <property type="match status" value="1"/>
</dbReference>
<evidence type="ECO:0000259" key="1">
    <source>
        <dbReference type="PROSITE" id="PS51704"/>
    </source>
</evidence>
<dbReference type="AlphaFoldDB" id="A0A1M4WSN0"/>
<keyword evidence="3" id="KW-1185">Reference proteome</keyword>
<name>A0A1M4WSN0_9BACT</name>
<evidence type="ECO:0000313" key="2">
    <source>
        <dbReference type="EMBL" id="SHE84301.1"/>
    </source>
</evidence>
<dbReference type="InterPro" id="IPR030395">
    <property type="entry name" value="GP_PDE_dom"/>
</dbReference>
<dbReference type="Pfam" id="PF03009">
    <property type="entry name" value="GDPD"/>
    <property type="match status" value="1"/>
</dbReference>
<dbReference type="GO" id="GO:0006629">
    <property type="term" value="P:lipid metabolic process"/>
    <property type="evidence" value="ECO:0007669"/>
    <property type="project" value="InterPro"/>
</dbReference>
<dbReference type="PROSITE" id="PS51704">
    <property type="entry name" value="GP_PDE"/>
    <property type="match status" value="1"/>
</dbReference>
<reference evidence="2 3" key="1">
    <citation type="submission" date="2016-11" db="EMBL/GenBank/DDBJ databases">
        <authorList>
            <person name="Jaros S."/>
            <person name="Januszkiewicz K."/>
            <person name="Wedrychowicz H."/>
        </authorList>
    </citation>
    <scope>NUCLEOTIDE SEQUENCE [LARGE SCALE GENOMIC DNA]</scope>
    <source>
        <strain evidence="2 3">DSM 18119</strain>
    </source>
</reference>
<evidence type="ECO:0000313" key="3">
    <source>
        <dbReference type="Proteomes" id="UP000184048"/>
    </source>
</evidence>
<gene>
    <name evidence="2" type="ORF">SAMN02745131_01210</name>
</gene>
<dbReference type="Gene3D" id="3.20.20.190">
    <property type="entry name" value="Phosphatidylinositol (PI) phosphodiesterase"/>
    <property type="match status" value="1"/>
</dbReference>
<proteinExistence type="predicted"/>